<protein>
    <submittedName>
        <fullName evidence="2">DUF1127 domain-containing protein</fullName>
    </submittedName>
</protein>
<organism evidence="2 3">
    <name type="scientific">Roseovarius phycicola</name>
    <dbReference type="NCBI Taxonomy" id="3080976"/>
    <lineage>
        <taxon>Bacteria</taxon>
        <taxon>Pseudomonadati</taxon>
        <taxon>Pseudomonadota</taxon>
        <taxon>Alphaproteobacteria</taxon>
        <taxon>Rhodobacterales</taxon>
        <taxon>Roseobacteraceae</taxon>
        <taxon>Roseovarius</taxon>
    </lineage>
</organism>
<reference evidence="2 3" key="1">
    <citation type="submission" date="2023-10" db="EMBL/GenBank/DDBJ databases">
        <title>Roseovarius strain S88 nov., isolated from a marine algae.</title>
        <authorList>
            <person name="Lee M.W."/>
            <person name="Lee J.K."/>
            <person name="Kim J.M."/>
            <person name="Choi D.G."/>
            <person name="Baek J.H."/>
            <person name="Bayburt H."/>
            <person name="Jung J.J."/>
            <person name="Han D.M."/>
            <person name="Jeon C.O."/>
        </authorList>
    </citation>
    <scope>NUCLEOTIDE SEQUENCE [LARGE SCALE GENOMIC DNA]</scope>
    <source>
        <strain evidence="2 3">S88</strain>
    </source>
</reference>
<dbReference type="RefSeq" id="WP_338550784.1">
    <property type="nucleotide sequence ID" value="NZ_CP146069.1"/>
</dbReference>
<evidence type="ECO:0000313" key="3">
    <source>
        <dbReference type="Proteomes" id="UP001364156"/>
    </source>
</evidence>
<evidence type="ECO:0000259" key="1">
    <source>
        <dbReference type="Pfam" id="PF06568"/>
    </source>
</evidence>
<gene>
    <name evidence="2" type="ORF">RZ517_07250</name>
</gene>
<dbReference type="Proteomes" id="UP001364156">
    <property type="component" value="Chromosome"/>
</dbReference>
<feature type="domain" description="YjiS-like" evidence="1">
    <location>
        <begin position="28"/>
        <end position="52"/>
    </location>
</feature>
<keyword evidence="3" id="KW-1185">Reference proteome</keyword>
<dbReference type="Pfam" id="PF06568">
    <property type="entry name" value="YjiS-like"/>
    <property type="match status" value="1"/>
</dbReference>
<proteinExistence type="predicted"/>
<dbReference type="EMBL" id="CP146069">
    <property type="protein sequence ID" value="WWR47957.1"/>
    <property type="molecule type" value="Genomic_DNA"/>
</dbReference>
<accession>A0ABZ2HNM2</accession>
<name>A0ABZ2HNM2_9RHOB</name>
<evidence type="ECO:0000313" key="2">
    <source>
        <dbReference type="EMBL" id="WWR47957.1"/>
    </source>
</evidence>
<sequence length="64" mass="7371">MLTVSTRRTHANATARRASLADMFAVYRERRALSRLDDRALSDIGLTREEAELEVNRPIWDVAR</sequence>
<dbReference type="InterPro" id="IPR009506">
    <property type="entry name" value="YjiS-like"/>
</dbReference>